<dbReference type="EMBL" id="BFEA01000333">
    <property type="protein sequence ID" value="GBG79993.1"/>
    <property type="molecule type" value="Genomic_DNA"/>
</dbReference>
<name>A0A388LCR7_CHABU</name>
<dbReference type="OrthoDB" id="154356at2759"/>
<evidence type="ECO:0000256" key="1">
    <source>
        <dbReference type="ARBA" id="ARBA00004123"/>
    </source>
</evidence>
<dbReference type="GO" id="GO:0000124">
    <property type="term" value="C:SAGA complex"/>
    <property type="evidence" value="ECO:0007669"/>
    <property type="project" value="TreeGrafter"/>
</dbReference>
<comment type="similarity">
    <text evidence="5">Belongs to the TAF10 family.</text>
</comment>
<protein>
    <recommendedName>
        <fullName evidence="8">Transcription initiation factor TFIID subunit 10</fullName>
    </recommendedName>
</protein>
<dbReference type="CDD" id="cd07982">
    <property type="entry name" value="HFD_TAF10"/>
    <property type="match status" value="1"/>
</dbReference>
<evidence type="ECO:0008006" key="8">
    <source>
        <dbReference type="Google" id="ProtNLM"/>
    </source>
</evidence>
<keyword evidence="7" id="KW-1185">Reference proteome</keyword>
<dbReference type="PANTHER" id="PTHR21242">
    <property type="entry name" value="TRANSCRIPTION INITIATION FACTOR TFIID SUBUNIT 10"/>
    <property type="match status" value="1"/>
</dbReference>
<dbReference type="GO" id="GO:0006367">
    <property type="term" value="P:transcription initiation at RNA polymerase II promoter"/>
    <property type="evidence" value="ECO:0007669"/>
    <property type="project" value="TreeGrafter"/>
</dbReference>
<evidence type="ECO:0000256" key="4">
    <source>
        <dbReference type="ARBA" id="ARBA00023242"/>
    </source>
</evidence>
<comment type="subcellular location">
    <subcellularLocation>
        <location evidence="1">Nucleus</location>
    </subcellularLocation>
</comment>
<organism evidence="6 7">
    <name type="scientific">Chara braunii</name>
    <name type="common">Braun's stonewort</name>
    <dbReference type="NCBI Taxonomy" id="69332"/>
    <lineage>
        <taxon>Eukaryota</taxon>
        <taxon>Viridiplantae</taxon>
        <taxon>Streptophyta</taxon>
        <taxon>Charophyceae</taxon>
        <taxon>Charales</taxon>
        <taxon>Characeae</taxon>
        <taxon>Chara</taxon>
    </lineage>
</organism>
<dbReference type="InterPro" id="IPR003923">
    <property type="entry name" value="TAF10"/>
</dbReference>
<dbReference type="Gramene" id="GBG79993">
    <property type="protein sequence ID" value="GBG79993"/>
    <property type="gene ID" value="CBR_g30254"/>
</dbReference>
<keyword evidence="4" id="KW-0539">Nucleus</keyword>
<proteinExistence type="inferred from homology"/>
<keyword evidence="3" id="KW-0804">Transcription</keyword>
<dbReference type="STRING" id="69332.A0A388LCR7"/>
<reference evidence="6 7" key="1">
    <citation type="journal article" date="2018" name="Cell">
        <title>The Chara Genome: Secondary Complexity and Implications for Plant Terrestrialization.</title>
        <authorList>
            <person name="Nishiyama T."/>
            <person name="Sakayama H."/>
            <person name="Vries J.D."/>
            <person name="Buschmann H."/>
            <person name="Saint-Marcoux D."/>
            <person name="Ullrich K.K."/>
            <person name="Haas F.B."/>
            <person name="Vanderstraeten L."/>
            <person name="Becker D."/>
            <person name="Lang D."/>
            <person name="Vosolsobe S."/>
            <person name="Rombauts S."/>
            <person name="Wilhelmsson P.K.I."/>
            <person name="Janitza P."/>
            <person name="Kern R."/>
            <person name="Heyl A."/>
            <person name="Rumpler F."/>
            <person name="Villalobos L.I.A.C."/>
            <person name="Clay J.M."/>
            <person name="Skokan R."/>
            <person name="Toyoda A."/>
            <person name="Suzuki Y."/>
            <person name="Kagoshima H."/>
            <person name="Schijlen E."/>
            <person name="Tajeshwar N."/>
            <person name="Catarino B."/>
            <person name="Hetherington A.J."/>
            <person name="Saltykova A."/>
            <person name="Bonnot C."/>
            <person name="Breuninger H."/>
            <person name="Symeonidi A."/>
            <person name="Radhakrishnan G.V."/>
            <person name="Van Nieuwerburgh F."/>
            <person name="Deforce D."/>
            <person name="Chang C."/>
            <person name="Karol K.G."/>
            <person name="Hedrich R."/>
            <person name="Ulvskov P."/>
            <person name="Glockner G."/>
            <person name="Delwiche C.F."/>
            <person name="Petrasek J."/>
            <person name="Van de Peer Y."/>
            <person name="Friml J."/>
            <person name="Beilby M."/>
            <person name="Dolan L."/>
            <person name="Kohara Y."/>
            <person name="Sugano S."/>
            <person name="Fujiyama A."/>
            <person name="Delaux P.-M."/>
            <person name="Quint M."/>
            <person name="TheiBen G."/>
            <person name="Hagemann M."/>
            <person name="Harholt J."/>
            <person name="Dunand C."/>
            <person name="Zachgo S."/>
            <person name="Langdale J."/>
            <person name="Maumus F."/>
            <person name="Straeten D.V.D."/>
            <person name="Gould S.B."/>
            <person name="Rensing S.A."/>
        </authorList>
    </citation>
    <scope>NUCLEOTIDE SEQUENCE [LARGE SCALE GENOMIC DNA]</scope>
    <source>
        <strain evidence="6 7">S276</strain>
    </source>
</reference>
<dbReference type="Pfam" id="PF03540">
    <property type="entry name" value="TAF10"/>
    <property type="match status" value="1"/>
</dbReference>
<keyword evidence="2" id="KW-0805">Transcription regulation</keyword>
<dbReference type="AlphaFoldDB" id="A0A388LCR7"/>
<evidence type="ECO:0000256" key="5">
    <source>
        <dbReference type="ARBA" id="ARBA00025730"/>
    </source>
</evidence>
<gene>
    <name evidence="6" type="ORF">CBR_g30254</name>
</gene>
<sequence length="119" mass="13413">MNVPYPYDRHTQIGEHYLQRSGYQCPDSRLTRLISVAAQKFIGEIASDALQYCKLRQQALAREKRDRGPTSKDKRLVLTIDDLSAALREYGVTLRKQEYFADSPAVGGVPTTKDKAPAK</sequence>
<evidence type="ECO:0000313" key="7">
    <source>
        <dbReference type="Proteomes" id="UP000265515"/>
    </source>
</evidence>
<dbReference type="PANTHER" id="PTHR21242:SF0">
    <property type="entry name" value="TRANSCRIPTION INITIATION FACTOR TFIID SUBUNIT 10"/>
    <property type="match status" value="1"/>
</dbReference>
<dbReference type="GO" id="GO:0016251">
    <property type="term" value="F:RNA polymerase II general transcription initiation factor activity"/>
    <property type="evidence" value="ECO:0007669"/>
    <property type="project" value="TreeGrafter"/>
</dbReference>
<dbReference type="Proteomes" id="UP000265515">
    <property type="component" value="Unassembled WGS sequence"/>
</dbReference>
<accession>A0A388LCR7</accession>
<comment type="caution">
    <text evidence="6">The sequence shown here is derived from an EMBL/GenBank/DDBJ whole genome shotgun (WGS) entry which is preliminary data.</text>
</comment>
<dbReference type="OMA" id="NRWRWIR"/>
<dbReference type="GO" id="GO:0005669">
    <property type="term" value="C:transcription factor TFIID complex"/>
    <property type="evidence" value="ECO:0007669"/>
    <property type="project" value="TreeGrafter"/>
</dbReference>
<dbReference type="PRINTS" id="PR01443">
    <property type="entry name" value="TFIID30KDSUB"/>
</dbReference>
<dbReference type="GO" id="GO:1990841">
    <property type="term" value="F:promoter-specific chromatin binding"/>
    <property type="evidence" value="ECO:0007669"/>
    <property type="project" value="TreeGrafter"/>
</dbReference>
<evidence type="ECO:0000313" key="6">
    <source>
        <dbReference type="EMBL" id="GBG79993.1"/>
    </source>
</evidence>
<evidence type="ECO:0000256" key="2">
    <source>
        <dbReference type="ARBA" id="ARBA00023015"/>
    </source>
</evidence>
<evidence type="ECO:0000256" key="3">
    <source>
        <dbReference type="ARBA" id="ARBA00023163"/>
    </source>
</evidence>